<dbReference type="EMBL" id="KK852669">
    <property type="protein sequence ID" value="KDR18842.1"/>
    <property type="molecule type" value="Genomic_DNA"/>
</dbReference>
<organism evidence="3 4">
    <name type="scientific">Zootermopsis nevadensis</name>
    <name type="common">Dampwood termite</name>
    <dbReference type="NCBI Taxonomy" id="136037"/>
    <lineage>
        <taxon>Eukaryota</taxon>
        <taxon>Metazoa</taxon>
        <taxon>Ecdysozoa</taxon>
        <taxon>Arthropoda</taxon>
        <taxon>Hexapoda</taxon>
        <taxon>Insecta</taxon>
        <taxon>Pterygota</taxon>
        <taxon>Neoptera</taxon>
        <taxon>Polyneoptera</taxon>
        <taxon>Dictyoptera</taxon>
        <taxon>Blattodea</taxon>
        <taxon>Blattoidea</taxon>
        <taxon>Termitoidae</taxon>
        <taxon>Termopsidae</taxon>
        <taxon>Zootermopsis</taxon>
    </lineage>
</organism>
<dbReference type="Pfam" id="PF00144">
    <property type="entry name" value="Beta-lactamase"/>
    <property type="match status" value="1"/>
</dbReference>
<dbReference type="GO" id="GO:0019216">
    <property type="term" value="P:regulation of lipid metabolic process"/>
    <property type="evidence" value="ECO:0007669"/>
    <property type="project" value="TreeGrafter"/>
</dbReference>
<dbReference type="InterPro" id="IPR012338">
    <property type="entry name" value="Beta-lactam/transpept-like"/>
</dbReference>
<dbReference type="SUPFAM" id="SSF56601">
    <property type="entry name" value="beta-lactamase/transpeptidase-like"/>
    <property type="match status" value="1"/>
</dbReference>
<dbReference type="AlphaFoldDB" id="A0A067RHX5"/>
<dbReference type="PANTHER" id="PTHR46520">
    <property type="entry name" value="SERINE BETA-LACTAMASE-LIKE PROTEIN LACTB, MITOCHONDRIAL"/>
    <property type="match status" value="1"/>
</dbReference>
<protein>
    <submittedName>
        <fullName evidence="3">Serine beta-lactamase-like protein LACTB, mitochondrial</fullName>
    </submittedName>
</protein>
<dbReference type="Gene3D" id="3.40.710.10">
    <property type="entry name" value="DD-peptidase/beta-lactamase superfamily"/>
    <property type="match status" value="1"/>
</dbReference>
<evidence type="ECO:0000259" key="2">
    <source>
        <dbReference type="Pfam" id="PF00144"/>
    </source>
</evidence>
<dbReference type="STRING" id="136037.A0A067RHX5"/>
<keyword evidence="4" id="KW-1185">Reference proteome</keyword>
<dbReference type="GO" id="GO:0008233">
    <property type="term" value="F:peptidase activity"/>
    <property type="evidence" value="ECO:0007669"/>
    <property type="project" value="TreeGrafter"/>
</dbReference>
<dbReference type="PANTHER" id="PTHR46520:SF1">
    <property type="entry name" value="SERINE BETA-LACTAMASE-LIKE PROTEIN LACTB, MITOCHONDRIAL"/>
    <property type="match status" value="1"/>
</dbReference>
<evidence type="ECO:0000256" key="1">
    <source>
        <dbReference type="SAM" id="MobiDB-lite"/>
    </source>
</evidence>
<dbReference type="InParanoid" id="A0A067RHX5"/>
<dbReference type="GO" id="GO:0005739">
    <property type="term" value="C:mitochondrion"/>
    <property type="evidence" value="ECO:0007669"/>
    <property type="project" value="TreeGrafter"/>
</dbReference>
<sequence>MYRKTGYIFGAIAGSYAAICGLNQYMDGYNETQFIKAVTAQNLRKDAENIFPRNPSSTSTTDYGKQNLSINQAIVKARDLAYRMKDEVGAPGLVIGVSINGRTVWAEALGMADVENRVPCHPDTVMRIASISKSMTMAVVAKLWQDGKLDLDKPVQYYVPSFPKKTFNKEEVTITTRQLVSHLAGVRHYKKPPANNKTNSKQVKDKKSEEANSATAEKPDGSTVQGDSGEKEFYIRDRFATIQDALKLFKDDDLMFKPGTSFLYTTHGWTLISAVVEAVASEPFTEVMRKFFQVMGLKYTYLDEPEPLIYNRSRYYSKNARGRLNNVPYVDVSLKWAGSGFLSTVGDLLRFGNAMLYSYQWRNELEMLYPPGYLKAETMQALWTPQPGTTSKWGRCDGYGMGWFVVPSLQEHGGGDIQKFSVGHTGGAVGASSVLLIVPNTVPYPPSPASPAAVISNGELTSHTSSSPNSLSVFSSSKPVVTQSTEICIPCGVTVAIIMNLQNVGLQHLAMDIAALFRETQVPVS</sequence>
<gene>
    <name evidence="3" type="ORF">L798_07288</name>
</gene>
<proteinExistence type="predicted"/>
<feature type="region of interest" description="Disordered" evidence="1">
    <location>
        <begin position="189"/>
        <end position="228"/>
    </location>
</feature>
<evidence type="ECO:0000313" key="3">
    <source>
        <dbReference type="EMBL" id="KDR18842.1"/>
    </source>
</evidence>
<dbReference type="eggNOG" id="ENOG502QQBX">
    <property type="taxonomic scope" value="Eukaryota"/>
</dbReference>
<accession>A0A067RHX5</accession>
<dbReference type="OMA" id="GLENTPW"/>
<dbReference type="OrthoDB" id="8191115at2759"/>
<dbReference type="InterPro" id="IPR001466">
    <property type="entry name" value="Beta-lactam-related"/>
</dbReference>
<dbReference type="GO" id="GO:0006508">
    <property type="term" value="P:proteolysis"/>
    <property type="evidence" value="ECO:0007669"/>
    <property type="project" value="TreeGrafter"/>
</dbReference>
<dbReference type="Proteomes" id="UP000027135">
    <property type="component" value="Unassembled WGS sequence"/>
</dbReference>
<dbReference type="InterPro" id="IPR052794">
    <property type="entry name" value="Mito_Ser_Protease_LACTB"/>
</dbReference>
<feature type="domain" description="Beta-lactamase-related" evidence="2">
    <location>
        <begin position="86"/>
        <end position="449"/>
    </location>
</feature>
<evidence type="ECO:0000313" key="4">
    <source>
        <dbReference type="Proteomes" id="UP000027135"/>
    </source>
</evidence>
<name>A0A067RHX5_ZOONE</name>
<reference evidence="3 4" key="1">
    <citation type="journal article" date="2014" name="Nat. Commun.">
        <title>Molecular traces of alternative social organization in a termite genome.</title>
        <authorList>
            <person name="Terrapon N."/>
            <person name="Li C."/>
            <person name="Robertson H.M."/>
            <person name="Ji L."/>
            <person name="Meng X."/>
            <person name="Booth W."/>
            <person name="Chen Z."/>
            <person name="Childers C.P."/>
            <person name="Glastad K.M."/>
            <person name="Gokhale K."/>
            <person name="Gowin J."/>
            <person name="Gronenberg W."/>
            <person name="Hermansen R.A."/>
            <person name="Hu H."/>
            <person name="Hunt B.G."/>
            <person name="Huylmans A.K."/>
            <person name="Khalil S.M."/>
            <person name="Mitchell R.D."/>
            <person name="Munoz-Torres M.C."/>
            <person name="Mustard J.A."/>
            <person name="Pan H."/>
            <person name="Reese J.T."/>
            <person name="Scharf M.E."/>
            <person name="Sun F."/>
            <person name="Vogel H."/>
            <person name="Xiao J."/>
            <person name="Yang W."/>
            <person name="Yang Z."/>
            <person name="Yang Z."/>
            <person name="Zhou J."/>
            <person name="Zhu J."/>
            <person name="Brent C.S."/>
            <person name="Elsik C.G."/>
            <person name="Goodisman M.A."/>
            <person name="Liberles D.A."/>
            <person name="Roe R.M."/>
            <person name="Vargo E.L."/>
            <person name="Vilcinskas A."/>
            <person name="Wang J."/>
            <person name="Bornberg-Bauer E."/>
            <person name="Korb J."/>
            <person name="Zhang G."/>
            <person name="Liebig J."/>
        </authorList>
    </citation>
    <scope>NUCLEOTIDE SEQUENCE [LARGE SCALE GENOMIC DNA]</scope>
    <source>
        <tissue evidence="3">Whole organism</tissue>
    </source>
</reference>